<evidence type="ECO:0000256" key="4">
    <source>
        <dbReference type="ARBA" id="ARBA00023002"/>
    </source>
</evidence>
<feature type="non-terminal residue" evidence="8">
    <location>
        <position position="1"/>
    </location>
</feature>
<evidence type="ECO:0000256" key="3">
    <source>
        <dbReference type="ARBA" id="ARBA00022723"/>
    </source>
</evidence>
<comment type="cofactor">
    <cofactor evidence="1">
        <name>pyrroloquinoline quinone</name>
        <dbReference type="ChEBI" id="CHEBI:58442"/>
    </cofactor>
</comment>
<gene>
    <name evidence="8" type="ORF">METZ01_LOCUS161049</name>
</gene>
<dbReference type="AlphaFoldDB" id="A0A382B359"/>
<feature type="compositionally biased region" description="Pro residues" evidence="5">
    <location>
        <begin position="361"/>
        <end position="370"/>
    </location>
</feature>
<evidence type="ECO:0000259" key="6">
    <source>
        <dbReference type="Pfam" id="PF01011"/>
    </source>
</evidence>
<dbReference type="Pfam" id="PF13360">
    <property type="entry name" value="PQQ_2"/>
    <property type="match status" value="1"/>
</dbReference>
<feature type="domain" description="Pyrrolo-quinoline quinone repeat" evidence="7">
    <location>
        <begin position="452"/>
        <end position="521"/>
    </location>
</feature>
<dbReference type="SMART" id="SM00564">
    <property type="entry name" value="PQQ"/>
    <property type="match status" value="6"/>
</dbReference>
<keyword evidence="4" id="KW-0560">Oxidoreductase</keyword>
<dbReference type="Gene3D" id="2.140.10.10">
    <property type="entry name" value="Quinoprotein alcohol dehydrogenase-like superfamily"/>
    <property type="match status" value="1"/>
</dbReference>
<feature type="domain" description="Pyrrolo-quinoline quinone repeat" evidence="6">
    <location>
        <begin position="36"/>
        <end position="343"/>
    </location>
</feature>
<dbReference type="InterPro" id="IPR002372">
    <property type="entry name" value="PQQ_rpt_dom"/>
</dbReference>
<dbReference type="NCBIfam" id="TIGR03075">
    <property type="entry name" value="PQQ_enz_alc_DH"/>
    <property type="match status" value="1"/>
</dbReference>
<keyword evidence="3" id="KW-0479">Metal-binding</keyword>
<dbReference type="EMBL" id="UINC01027991">
    <property type="protein sequence ID" value="SVB08195.1"/>
    <property type="molecule type" value="Genomic_DNA"/>
</dbReference>
<dbReference type="GO" id="GO:0016020">
    <property type="term" value="C:membrane"/>
    <property type="evidence" value="ECO:0007669"/>
    <property type="project" value="InterPro"/>
</dbReference>
<sequence length="535" mass="58982">VLLVLSVLVGPWVSDHLSAQVSYDRVLGAADEPENWLTYNGTYSSQRYSRLRQITPANVDDLELKWMLQNQVFGAWQSNPIVVDGIMYVTERPNDVMAVDAATGRVFWLYRHTPSEDARICCGANNRGVAVLDDKVFMGTLDAHLIALDATNGQPLWNIEVGDENLGYSITMAPLVVKDKVIVGVGGGEFGIRGFIVAYDAATGEEAWRFYTIPGPGEPGHDTWRGDDWEHGGAPVWITGSYDPELNLMYWGVGNPGPDWNADQRPGDNLYSDAVVALNADTGELKWYFQFTPNDGYDYDSVQVPILADMDWNGVPSKLMLWANRNGYFYVLDRVTGEFLSGTPFVKVNWSSGLDENGRPIPTPQPPGSPTWPGNQGGTNWYPPSYSPRTGLFYVSAWEDYATIYEKEESRYQPGRMFLGGGFSVLTPVPGAPTIGIGRTSPINNWTDEVGHGAVIALDPQTGEEKWKFGQFDVSDSGMLTTASDLLFTGGREGYFHALDARTGELLWRASLGAQIVMAPITFMMNGEQYVSVIS</sequence>
<dbReference type="GO" id="GO:0005509">
    <property type="term" value="F:calcium ion binding"/>
    <property type="evidence" value="ECO:0007669"/>
    <property type="project" value="InterPro"/>
</dbReference>
<evidence type="ECO:0000313" key="8">
    <source>
        <dbReference type="EMBL" id="SVB08195.1"/>
    </source>
</evidence>
<name>A0A382B359_9ZZZZ</name>
<dbReference type="SUPFAM" id="SSF50998">
    <property type="entry name" value="Quinoprotein alcohol dehydrogenase-like"/>
    <property type="match status" value="1"/>
</dbReference>
<organism evidence="8">
    <name type="scientific">marine metagenome</name>
    <dbReference type="NCBI Taxonomy" id="408172"/>
    <lineage>
        <taxon>unclassified sequences</taxon>
        <taxon>metagenomes</taxon>
        <taxon>ecological metagenomes</taxon>
    </lineage>
</organism>
<evidence type="ECO:0000256" key="1">
    <source>
        <dbReference type="ARBA" id="ARBA00001931"/>
    </source>
</evidence>
<dbReference type="InterPro" id="IPR018391">
    <property type="entry name" value="PQQ_b-propeller_rpt"/>
</dbReference>
<reference evidence="8" key="1">
    <citation type="submission" date="2018-05" db="EMBL/GenBank/DDBJ databases">
        <authorList>
            <person name="Lanie J.A."/>
            <person name="Ng W.-L."/>
            <person name="Kazmierczak K.M."/>
            <person name="Andrzejewski T.M."/>
            <person name="Davidsen T.M."/>
            <person name="Wayne K.J."/>
            <person name="Tettelin H."/>
            <person name="Glass J.I."/>
            <person name="Rusch D."/>
            <person name="Podicherti R."/>
            <person name="Tsui H.-C.T."/>
            <person name="Winkler M.E."/>
        </authorList>
    </citation>
    <scope>NUCLEOTIDE SEQUENCE</scope>
</reference>
<accession>A0A382B359</accession>
<evidence type="ECO:0000259" key="7">
    <source>
        <dbReference type="Pfam" id="PF13360"/>
    </source>
</evidence>
<feature type="non-terminal residue" evidence="8">
    <location>
        <position position="535"/>
    </location>
</feature>
<evidence type="ECO:0000256" key="2">
    <source>
        <dbReference type="ARBA" id="ARBA00008156"/>
    </source>
</evidence>
<evidence type="ECO:0000256" key="5">
    <source>
        <dbReference type="SAM" id="MobiDB-lite"/>
    </source>
</evidence>
<feature type="region of interest" description="Disordered" evidence="5">
    <location>
        <begin position="356"/>
        <end position="381"/>
    </location>
</feature>
<dbReference type="Pfam" id="PF01011">
    <property type="entry name" value="PQQ"/>
    <property type="match status" value="1"/>
</dbReference>
<protein>
    <recommendedName>
        <fullName evidence="6 7">Pyrrolo-quinoline quinone repeat domain-containing protein</fullName>
    </recommendedName>
</protein>
<dbReference type="GO" id="GO:0016614">
    <property type="term" value="F:oxidoreductase activity, acting on CH-OH group of donors"/>
    <property type="evidence" value="ECO:0007669"/>
    <property type="project" value="InterPro"/>
</dbReference>
<dbReference type="PANTHER" id="PTHR32303">
    <property type="entry name" value="QUINOPROTEIN ALCOHOL DEHYDROGENASE (CYTOCHROME C)"/>
    <property type="match status" value="1"/>
</dbReference>
<dbReference type="InterPro" id="IPR011047">
    <property type="entry name" value="Quinoprotein_ADH-like_sf"/>
</dbReference>
<dbReference type="InterPro" id="IPR017512">
    <property type="entry name" value="PQQ_MeOH/EtOH_DH"/>
</dbReference>
<comment type="similarity">
    <text evidence="2">Belongs to the bacterial PQQ dehydrogenase family.</text>
</comment>
<proteinExistence type="inferred from homology"/>